<organism evidence="1">
    <name type="scientific">Anopheles coluzzii</name>
    <name type="common">African malaria mosquito</name>
    <dbReference type="NCBI Taxonomy" id="1518534"/>
    <lineage>
        <taxon>Eukaryota</taxon>
        <taxon>Metazoa</taxon>
        <taxon>Ecdysozoa</taxon>
        <taxon>Arthropoda</taxon>
        <taxon>Hexapoda</taxon>
        <taxon>Insecta</taxon>
        <taxon>Pterygota</taxon>
        <taxon>Neoptera</taxon>
        <taxon>Endopterygota</taxon>
        <taxon>Diptera</taxon>
        <taxon>Nematocera</taxon>
        <taxon>Culicoidea</taxon>
        <taxon>Culicidae</taxon>
        <taxon>Anophelinae</taxon>
        <taxon>Anopheles</taxon>
    </lineage>
</organism>
<protein>
    <submittedName>
        <fullName evidence="1">Uncharacterized protein</fullName>
    </submittedName>
</protein>
<proteinExistence type="predicted"/>
<name>A0A8W7Q1F9_ANOCL</name>
<evidence type="ECO:0000313" key="1">
    <source>
        <dbReference type="EnsemblMetazoa" id="ACOM041172-PA.1"/>
    </source>
</evidence>
<accession>A0A8W7Q1F9</accession>
<dbReference type="Proteomes" id="UP000075882">
    <property type="component" value="Unassembled WGS sequence"/>
</dbReference>
<dbReference type="EnsemblMetazoa" id="ACOM041172-RA">
    <property type="protein sequence ID" value="ACOM041172-PA.1"/>
    <property type="gene ID" value="ACOM041172"/>
</dbReference>
<dbReference type="AlphaFoldDB" id="A0A8W7Q1F9"/>
<sequence>MGKLPVNALHHALYLGVPAVMQFRHLLLQSGHRLLGTGHARPQLLQLTLLLGVLVGDRLVRLRQTLEPDAQLLQMRIDQLDRVGQLGKLFPAYPLLEQIVLPAGGCVPLQRRHLPPLLVQQLLDDGVARPLKLDLLLVHVHQPGGQLLTLLLLPLHLHLRLLVLGQLLLQVALLLAQLRAALLQLLDAVLDLAPLVADLVTLAHEPLVLLALLRQQRVIRRAVQQRDFDTWKRCDGVKNSPISSGRADTYLAESAPPTGMLCSPYSLHSPFSTGYGPCTMSISTEISCRTWSSDPSAVAESAQSCTKAASMTLASSSSVLRSSALASASISSRFCLLMVLQRGRVQQKQLLVLQPSLPGHTHVNLLLELFACPHRLQLCLQGLQPGFQFAHPGSTFRALVGALFLQRTLLLQLLEPLLHLGRTHGRLRIEQQFARIHLGKVLHPVLREKLAQIVHLNVEGADLLQVRLLGHGLVVDLERALGAVIERPAKPPDGSLVVAPKYLLTFFQTAPPGHMQIPTRTRAGE</sequence>
<reference evidence="1" key="1">
    <citation type="submission" date="2022-08" db="UniProtKB">
        <authorList>
            <consortium name="EnsemblMetazoa"/>
        </authorList>
    </citation>
    <scope>IDENTIFICATION</scope>
</reference>